<organism evidence="4 5">
    <name type="scientific">Sporolactobacillus laevolacticus DSM 442</name>
    <dbReference type="NCBI Taxonomy" id="1395513"/>
    <lineage>
        <taxon>Bacteria</taxon>
        <taxon>Bacillati</taxon>
        <taxon>Bacillota</taxon>
        <taxon>Bacilli</taxon>
        <taxon>Bacillales</taxon>
        <taxon>Sporolactobacillaceae</taxon>
        <taxon>Sporolactobacillus</taxon>
    </lineage>
</organism>
<dbReference type="GO" id="GO:0016052">
    <property type="term" value="P:carbohydrate catabolic process"/>
    <property type="evidence" value="ECO:0007669"/>
    <property type="project" value="TreeGrafter"/>
</dbReference>
<gene>
    <name evidence="4" type="ORF">P343_00570</name>
</gene>
<dbReference type="Pfam" id="PF01183">
    <property type="entry name" value="Glyco_hydro_25"/>
    <property type="match status" value="1"/>
</dbReference>
<dbReference type="eggNOG" id="COG3757">
    <property type="taxonomic scope" value="Bacteria"/>
</dbReference>
<keyword evidence="2 4" id="KW-0378">Hydrolase</keyword>
<evidence type="ECO:0000256" key="3">
    <source>
        <dbReference type="ARBA" id="ARBA00023295"/>
    </source>
</evidence>
<evidence type="ECO:0000256" key="1">
    <source>
        <dbReference type="ARBA" id="ARBA00010646"/>
    </source>
</evidence>
<keyword evidence="5" id="KW-1185">Reference proteome</keyword>
<dbReference type="SMART" id="SM00641">
    <property type="entry name" value="Glyco_25"/>
    <property type="match status" value="1"/>
</dbReference>
<evidence type="ECO:0000256" key="2">
    <source>
        <dbReference type="ARBA" id="ARBA00022801"/>
    </source>
</evidence>
<dbReference type="STRING" id="1395513.P343_00570"/>
<accession>V6J0I6</accession>
<comment type="similarity">
    <text evidence="1">Belongs to the glycosyl hydrolase 25 family.</text>
</comment>
<dbReference type="RefSeq" id="WP_023508439.1">
    <property type="nucleotide sequence ID" value="NZ_AWTC01000001.1"/>
</dbReference>
<sequence>MKKKIVLAVTAFVISAVFIVCLLLVNGVILFNHPSKEVYPVRGVDVSAYQGKILWDVLSRQKIQFAYIKATEGSTSQDKRFSYNWKNASKTSLRIGAYHFFSYDSSGEAQAENFIHTVPKIEYMLPPVVDIEFK</sequence>
<proteinExistence type="inferred from homology"/>
<dbReference type="GO" id="GO:0009253">
    <property type="term" value="P:peptidoglycan catabolic process"/>
    <property type="evidence" value="ECO:0007669"/>
    <property type="project" value="InterPro"/>
</dbReference>
<dbReference type="PANTHER" id="PTHR34135">
    <property type="entry name" value="LYSOZYME"/>
    <property type="match status" value="1"/>
</dbReference>
<keyword evidence="3" id="KW-0326">Glycosidase</keyword>
<name>V6J0I6_9BACL</name>
<protein>
    <submittedName>
        <fullName evidence="4">Glycoside hydrolase family 25</fullName>
    </submittedName>
</protein>
<dbReference type="GO" id="GO:0003796">
    <property type="term" value="F:lysozyme activity"/>
    <property type="evidence" value="ECO:0007669"/>
    <property type="project" value="InterPro"/>
</dbReference>
<dbReference type="Proteomes" id="UP000018296">
    <property type="component" value="Unassembled WGS sequence"/>
</dbReference>
<dbReference type="PANTHER" id="PTHR34135:SF2">
    <property type="entry name" value="LYSOZYME"/>
    <property type="match status" value="1"/>
</dbReference>
<evidence type="ECO:0000313" key="4">
    <source>
        <dbReference type="EMBL" id="EST13325.1"/>
    </source>
</evidence>
<dbReference type="InterPro" id="IPR002053">
    <property type="entry name" value="Glyco_hydro_25"/>
</dbReference>
<dbReference type="OrthoDB" id="9802228at2"/>
<dbReference type="InterPro" id="IPR017853">
    <property type="entry name" value="GH"/>
</dbReference>
<dbReference type="AlphaFoldDB" id="V6J0I6"/>
<dbReference type="EMBL" id="AWTC01000001">
    <property type="protein sequence ID" value="EST13325.1"/>
    <property type="molecule type" value="Genomic_DNA"/>
</dbReference>
<dbReference type="PROSITE" id="PS51904">
    <property type="entry name" value="GLYCOSYL_HYDROL_F25_2"/>
    <property type="match status" value="1"/>
</dbReference>
<comment type="caution">
    <text evidence="4">The sequence shown here is derived from an EMBL/GenBank/DDBJ whole genome shotgun (WGS) entry which is preliminary data.</text>
</comment>
<dbReference type="Gene3D" id="3.20.20.80">
    <property type="entry name" value="Glycosidases"/>
    <property type="match status" value="1"/>
</dbReference>
<dbReference type="SUPFAM" id="SSF51445">
    <property type="entry name" value="(Trans)glycosidases"/>
    <property type="match status" value="1"/>
</dbReference>
<evidence type="ECO:0000313" key="5">
    <source>
        <dbReference type="Proteomes" id="UP000018296"/>
    </source>
</evidence>
<reference evidence="4 5" key="1">
    <citation type="journal article" date="2013" name="Genome Announc.">
        <title>Genome Sequence of Sporolactobacillus laevolacticus DSM442, an Efficient Polymer-Grade D-Lactate Producer from Agricultural Waste Cottonseed as a Nitrogen Source.</title>
        <authorList>
            <person name="Wang H."/>
            <person name="Wang L."/>
            <person name="Ju J."/>
            <person name="Yu B."/>
            <person name="Ma Y."/>
        </authorList>
    </citation>
    <scope>NUCLEOTIDE SEQUENCE [LARGE SCALE GENOMIC DNA]</scope>
    <source>
        <strain evidence="4 5">DSM 442</strain>
    </source>
</reference>
<dbReference type="GO" id="GO:0016998">
    <property type="term" value="P:cell wall macromolecule catabolic process"/>
    <property type="evidence" value="ECO:0007669"/>
    <property type="project" value="InterPro"/>
</dbReference>
<dbReference type="InterPro" id="IPR018077">
    <property type="entry name" value="Glyco_hydro_fam25_subgr"/>
</dbReference>